<dbReference type="EMBL" id="GBRH01222195">
    <property type="protein sequence ID" value="JAD75700.1"/>
    <property type="molecule type" value="Transcribed_RNA"/>
</dbReference>
<accession>A0A0A9CQP1</accession>
<reference evidence="1" key="2">
    <citation type="journal article" date="2015" name="Data Brief">
        <title>Shoot transcriptome of the giant reed, Arundo donax.</title>
        <authorList>
            <person name="Barrero R.A."/>
            <person name="Guerrero F.D."/>
            <person name="Moolhuijzen P."/>
            <person name="Goolsby J.A."/>
            <person name="Tidwell J."/>
            <person name="Bellgard S.E."/>
            <person name="Bellgard M.I."/>
        </authorList>
    </citation>
    <scope>NUCLEOTIDE SEQUENCE</scope>
    <source>
        <tissue evidence="1">Shoot tissue taken approximately 20 cm above the soil surface</tissue>
    </source>
</reference>
<protein>
    <submittedName>
        <fullName evidence="1">Uncharacterized protein</fullName>
    </submittedName>
</protein>
<organism evidence="1">
    <name type="scientific">Arundo donax</name>
    <name type="common">Giant reed</name>
    <name type="synonym">Donax arundinaceus</name>
    <dbReference type="NCBI Taxonomy" id="35708"/>
    <lineage>
        <taxon>Eukaryota</taxon>
        <taxon>Viridiplantae</taxon>
        <taxon>Streptophyta</taxon>
        <taxon>Embryophyta</taxon>
        <taxon>Tracheophyta</taxon>
        <taxon>Spermatophyta</taxon>
        <taxon>Magnoliopsida</taxon>
        <taxon>Liliopsida</taxon>
        <taxon>Poales</taxon>
        <taxon>Poaceae</taxon>
        <taxon>PACMAD clade</taxon>
        <taxon>Arundinoideae</taxon>
        <taxon>Arundineae</taxon>
        <taxon>Arundo</taxon>
    </lineage>
</organism>
<reference evidence="1" key="1">
    <citation type="submission" date="2014-09" db="EMBL/GenBank/DDBJ databases">
        <authorList>
            <person name="Magalhaes I.L.F."/>
            <person name="Oliveira U."/>
            <person name="Santos F.R."/>
            <person name="Vidigal T.H.D.A."/>
            <person name="Brescovit A.D."/>
            <person name="Santos A.J."/>
        </authorList>
    </citation>
    <scope>NUCLEOTIDE SEQUENCE</scope>
    <source>
        <tissue evidence="1">Shoot tissue taken approximately 20 cm above the soil surface</tissue>
    </source>
</reference>
<name>A0A0A9CQP1_ARUDO</name>
<proteinExistence type="predicted"/>
<sequence length="69" mass="8029">MEYMVFLIVCSSLKGEMHVLWVKIVVDPQNHLSEHRCALLPYLCSFQTTLVVAHQILFEHRHPPKNATK</sequence>
<dbReference type="AlphaFoldDB" id="A0A0A9CQP1"/>
<evidence type="ECO:0000313" key="1">
    <source>
        <dbReference type="EMBL" id="JAD75700.1"/>
    </source>
</evidence>